<dbReference type="EMBL" id="JAUSUA010000008">
    <property type="protein sequence ID" value="MDQ0209025.1"/>
    <property type="molecule type" value="Genomic_DNA"/>
</dbReference>
<dbReference type="Proteomes" id="UP001225034">
    <property type="component" value="Unassembled WGS sequence"/>
</dbReference>
<evidence type="ECO:0000313" key="2">
    <source>
        <dbReference type="Proteomes" id="UP001225034"/>
    </source>
</evidence>
<comment type="caution">
    <text evidence="1">The sequence shown here is derived from an EMBL/GenBank/DDBJ whole genome shotgun (WGS) entry which is preliminary data.</text>
</comment>
<keyword evidence="2" id="KW-1185">Reference proteome</keyword>
<dbReference type="RefSeq" id="WP_306985570.1">
    <property type="nucleotide sequence ID" value="NZ_JAUSUA010000008.1"/>
</dbReference>
<reference evidence="1 2" key="1">
    <citation type="submission" date="2023-07" db="EMBL/GenBank/DDBJ databases">
        <title>Genomic Encyclopedia of Type Strains, Phase IV (KMG-IV): sequencing the most valuable type-strain genomes for metagenomic binning, comparative biology and taxonomic classification.</title>
        <authorList>
            <person name="Goeker M."/>
        </authorList>
    </citation>
    <scope>NUCLEOTIDE SEQUENCE [LARGE SCALE GENOMIC DNA]</scope>
    <source>
        <strain evidence="1 2">DSM 19154</strain>
    </source>
</reference>
<proteinExistence type="predicted"/>
<sequence>MKYFCLLVICSIFIVGCSQEKSVEELEEEYSIELQVQDIGERDPERIAQFDQAQVEGLLNHMNAFSQSEHGLSSDYEIESHTNGDENQIYRIHLLDLVDEIEGSQYDLTRSMTFELLHNDSQFEPKEISSGFNGGGGVEWVTNVDPIVDLSENQAKIEIMGEWEGTFLYNGDLVTFNEPNTWYLMLRSSDLPKYEAP</sequence>
<dbReference type="PROSITE" id="PS51257">
    <property type="entry name" value="PROKAR_LIPOPROTEIN"/>
    <property type="match status" value="1"/>
</dbReference>
<name>A0ABT9YNF9_9BACI</name>
<protein>
    <submittedName>
        <fullName evidence="1">Uncharacterized protein</fullName>
    </submittedName>
</protein>
<gene>
    <name evidence="1" type="ORF">J2S05_003860</name>
</gene>
<organism evidence="1 2">
    <name type="scientific">Alkalicoccobacillus murimartini</name>
    <dbReference type="NCBI Taxonomy" id="171685"/>
    <lineage>
        <taxon>Bacteria</taxon>
        <taxon>Bacillati</taxon>
        <taxon>Bacillota</taxon>
        <taxon>Bacilli</taxon>
        <taxon>Bacillales</taxon>
        <taxon>Bacillaceae</taxon>
        <taxon>Alkalicoccobacillus</taxon>
    </lineage>
</organism>
<accession>A0ABT9YNF9</accession>
<evidence type="ECO:0000313" key="1">
    <source>
        <dbReference type="EMBL" id="MDQ0209025.1"/>
    </source>
</evidence>